<dbReference type="InterPro" id="IPR036388">
    <property type="entry name" value="WH-like_DNA-bd_sf"/>
</dbReference>
<dbReference type="PROSITE" id="PS51078">
    <property type="entry name" value="ICLR_ED"/>
    <property type="match status" value="1"/>
</dbReference>
<evidence type="ECO:0000256" key="1">
    <source>
        <dbReference type="ARBA" id="ARBA00023015"/>
    </source>
</evidence>
<accession>A0A6L7GY02</accession>
<name>A0A6L7GY02_9ACTN</name>
<dbReference type="Pfam" id="PF01614">
    <property type="entry name" value="IclR_C"/>
    <property type="match status" value="1"/>
</dbReference>
<dbReference type="InterPro" id="IPR036390">
    <property type="entry name" value="WH_DNA-bd_sf"/>
</dbReference>
<sequence length="270" mass="29490">MTAETATAESGSSYARADLDGDSPAIRLFGLMELIVAKDSFVSLQSLTTETQIPKPTLHRMLQQLEGADLLIRQGDGRHYGTGPRLRRFAESLLLNATQHGARRAVLRDLVNDLGETCVVATISGNEVLYVDVIDTPQPLRFVVEAGSRAPIHCTASGKMGLSQMSPSQRRRLLEPARLIASTPRTITDLDILEEELLSTRQRGWALDVEEYLPSLVCAAVPIPQTGRSNLFLAVQAPALRMAETRVLEILPALEEAARAIRKIEDEGIA</sequence>
<keyword evidence="2" id="KW-0238">DNA-binding</keyword>
<dbReference type="SUPFAM" id="SSF46785">
    <property type="entry name" value="Winged helix' DNA-binding domain"/>
    <property type="match status" value="1"/>
</dbReference>
<evidence type="ECO:0000256" key="3">
    <source>
        <dbReference type="ARBA" id="ARBA00023163"/>
    </source>
</evidence>
<evidence type="ECO:0000259" key="4">
    <source>
        <dbReference type="PROSITE" id="PS51078"/>
    </source>
</evidence>
<keyword evidence="6" id="KW-1185">Reference proteome</keyword>
<dbReference type="GO" id="GO:0045892">
    <property type="term" value="P:negative regulation of DNA-templated transcription"/>
    <property type="evidence" value="ECO:0007669"/>
    <property type="project" value="TreeGrafter"/>
</dbReference>
<reference evidence="5 6" key="1">
    <citation type="submission" date="2019-11" db="EMBL/GenBank/DDBJ databases">
        <title>Gordonia sp. nov., a novel actinobacterium isolated from mangrove soil in Hainan.</title>
        <authorList>
            <person name="Huang X."/>
            <person name="Xie Y."/>
            <person name="Chu X."/>
            <person name="Xiao K."/>
        </authorList>
    </citation>
    <scope>NUCLEOTIDE SEQUENCE [LARGE SCALE GENOMIC DNA]</scope>
    <source>
        <strain evidence="5 6">HNM0687</strain>
    </source>
</reference>
<dbReference type="InterPro" id="IPR050707">
    <property type="entry name" value="HTH_MetabolicPath_Reg"/>
</dbReference>
<dbReference type="PANTHER" id="PTHR30136:SF24">
    <property type="entry name" value="HTH-TYPE TRANSCRIPTIONAL REPRESSOR ALLR"/>
    <property type="match status" value="1"/>
</dbReference>
<evidence type="ECO:0000256" key="2">
    <source>
        <dbReference type="ARBA" id="ARBA00023125"/>
    </source>
</evidence>
<dbReference type="Gene3D" id="1.10.10.10">
    <property type="entry name" value="Winged helix-like DNA-binding domain superfamily/Winged helix DNA-binding domain"/>
    <property type="match status" value="1"/>
</dbReference>
<dbReference type="Proteomes" id="UP000475545">
    <property type="component" value="Unassembled WGS sequence"/>
</dbReference>
<protein>
    <submittedName>
        <fullName evidence="5">IclR family transcriptional regulator</fullName>
    </submittedName>
</protein>
<comment type="caution">
    <text evidence="5">The sequence shown here is derived from an EMBL/GenBank/DDBJ whole genome shotgun (WGS) entry which is preliminary data.</text>
</comment>
<dbReference type="GO" id="GO:0003677">
    <property type="term" value="F:DNA binding"/>
    <property type="evidence" value="ECO:0007669"/>
    <property type="project" value="UniProtKB-KW"/>
</dbReference>
<keyword evidence="3" id="KW-0804">Transcription</keyword>
<organism evidence="5 6">
    <name type="scientific">Gordonia mangrovi</name>
    <dbReference type="NCBI Taxonomy" id="2665643"/>
    <lineage>
        <taxon>Bacteria</taxon>
        <taxon>Bacillati</taxon>
        <taxon>Actinomycetota</taxon>
        <taxon>Actinomycetes</taxon>
        <taxon>Mycobacteriales</taxon>
        <taxon>Gordoniaceae</taxon>
        <taxon>Gordonia</taxon>
    </lineage>
</organism>
<proteinExistence type="predicted"/>
<keyword evidence="1" id="KW-0805">Transcription regulation</keyword>
<gene>
    <name evidence="5" type="ORF">GIY30_19550</name>
</gene>
<dbReference type="GO" id="GO:0003700">
    <property type="term" value="F:DNA-binding transcription factor activity"/>
    <property type="evidence" value="ECO:0007669"/>
    <property type="project" value="TreeGrafter"/>
</dbReference>
<dbReference type="Gene3D" id="3.30.450.40">
    <property type="match status" value="1"/>
</dbReference>
<dbReference type="PANTHER" id="PTHR30136">
    <property type="entry name" value="HELIX-TURN-HELIX TRANSCRIPTIONAL REGULATOR, ICLR FAMILY"/>
    <property type="match status" value="1"/>
</dbReference>
<feature type="domain" description="IclR-ED" evidence="4">
    <location>
        <begin position="85"/>
        <end position="267"/>
    </location>
</feature>
<dbReference type="SUPFAM" id="SSF55781">
    <property type="entry name" value="GAF domain-like"/>
    <property type="match status" value="1"/>
</dbReference>
<dbReference type="InterPro" id="IPR014757">
    <property type="entry name" value="Tscrpt_reg_IclR_C"/>
</dbReference>
<dbReference type="InterPro" id="IPR005471">
    <property type="entry name" value="Tscrpt_reg_IclR_N"/>
</dbReference>
<dbReference type="Pfam" id="PF09339">
    <property type="entry name" value="HTH_IclR"/>
    <property type="match status" value="1"/>
</dbReference>
<evidence type="ECO:0000313" key="6">
    <source>
        <dbReference type="Proteomes" id="UP000475545"/>
    </source>
</evidence>
<dbReference type="InterPro" id="IPR029016">
    <property type="entry name" value="GAF-like_dom_sf"/>
</dbReference>
<evidence type="ECO:0000313" key="5">
    <source>
        <dbReference type="EMBL" id="MXP23538.1"/>
    </source>
</evidence>
<dbReference type="EMBL" id="WMBR01000005">
    <property type="protein sequence ID" value="MXP23538.1"/>
    <property type="molecule type" value="Genomic_DNA"/>
</dbReference>
<dbReference type="AlphaFoldDB" id="A0A6L7GY02"/>